<dbReference type="InterPro" id="IPR017775">
    <property type="entry name" value="ADH_Fe_PsrA-like"/>
</dbReference>
<dbReference type="PANTHER" id="PTHR11496">
    <property type="entry name" value="ALCOHOL DEHYDROGENASE"/>
    <property type="match status" value="1"/>
</dbReference>
<evidence type="ECO:0000256" key="2">
    <source>
        <dbReference type="ARBA" id="ARBA00007358"/>
    </source>
</evidence>
<dbReference type="InterPro" id="IPR056798">
    <property type="entry name" value="ADH_Fe_C"/>
</dbReference>
<proteinExistence type="inferred from homology"/>
<feature type="domain" description="Fe-containing alcohol dehydrogenase-like C-terminal" evidence="6">
    <location>
        <begin position="189"/>
        <end position="350"/>
    </location>
</feature>
<dbReference type="RefSeq" id="WP_114465922.1">
    <property type="nucleotide sequence ID" value="NZ_QPJK01000001.1"/>
</dbReference>
<sequence length="365" mass="38731">MVHEFHNPVRSVYGAGALSSLPKLLDGRRATLVVFPEARQLGLLDRLQALLGESLAGTIDDVRPNPDVAELKALYETFWRDPAAGEVLVAVGGGSAIDTAKALMVGTQGGGFDELVRALAAGKGFVPARCKTLIAVPTTAGTGSEVTPWATVWDRAAQKKYSLHLPQTWPAIALIDPDLMLSLPASVTLQSGLDALSHALESIWNVNANPLSDTFAVAAVHDILDALPKLMARLDDKGLRGRMALAALKAGMAFSNTRTALAHSISYEMTLRYGLPHGIACSFPLPMVLERAIGRDAGRDAVLAQALGPLDHAVQRLSGFIERLGVKTRFADYGVDHEQAEQMVAYALAGARGKNFIGTALQEAA</sequence>
<evidence type="ECO:0000259" key="5">
    <source>
        <dbReference type="Pfam" id="PF00465"/>
    </source>
</evidence>
<dbReference type="AlphaFoldDB" id="A0A368YD49"/>
<dbReference type="InterPro" id="IPR039697">
    <property type="entry name" value="Alcohol_dehydrogenase_Fe"/>
</dbReference>
<dbReference type="PROSITE" id="PS00913">
    <property type="entry name" value="ADH_IRON_1"/>
    <property type="match status" value="1"/>
</dbReference>
<dbReference type="Pfam" id="PF00465">
    <property type="entry name" value="Fe-ADH"/>
    <property type="match status" value="1"/>
</dbReference>
<gene>
    <name evidence="7" type="ORF">DES41_101718</name>
</gene>
<evidence type="ECO:0000256" key="1">
    <source>
        <dbReference type="ARBA" id="ARBA00001962"/>
    </source>
</evidence>
<evidence type="ECO:0000313" key="7">
    <source>
        <dbReference type="EMBL" id="RCW76114.1"/>
    </source>
</evidence>
<keyword evidence="3" id="KW-0560">Oxidoreductase</keyword>
<name>A0A368YD49_9BURK</name>
<dbReference type="CDD" id="cd08182">
    <property type="entry name" value="HEPD"/>
    <property type="match status" value="1"/>
</dbReference>
<protein>
    <submittedName>
        <fullName evidence="7">Uncharacterized protein</fullName>
    </submittedName>
</protein>
<dbReference type="NCBIfam" id="TIGR03405">
    <property type="entry name" value="Phn_Fe-ADH"/>
    <property type="match status" value="1"/>
</dbReference>
<keyword evidence="4" id="KW-0520">NAD</keyword>
<reference evidence="7 8" key="1">
    <citation type="submission" date="2018-07" db="EMBL/GenBank/DDBJ databases">
        <title>Genomic Encyclopedia of Type Strains, Phase IV (KMG-IV): sequencing the most valuable type-strain genomes for metagenomic binning, comparative biology and taxonomic classification.</title>
        <authorList>
            <person name="Goeker M."/>
        </authorList>
    </citation>
    <scope>NUCLEOTIDE SEQUENCE [LARGE SCALE GENOMIC DNA]</scope>
    <source>
        <strain evidence="7 8">DSM 21634</strain>
    </source>
</reference>
<dbReference type="FunFam" id="3.40.50.1970:FF:000003">
    <property type="entry name" value="Alcohol dehydrogenase, iron-containing"/>
    <property type="match status" value="1"/>
</dbReference>
<comment type="cofactor">
    <cofactor evidence="1">
        <name>Fe cation</name>
        <dbReference type="ChEBI" id="CHEBI:24875"/>
    </cofactor>
</comment>
<dbReference type="GO" id="GO:0004022">
    <property type="term" value="F:alcohol dehydrogenase (NAD+) activity"/>
    <property type="evidence" value="ECO:0007669"/>
    <property type="project" value="TreeGrafter"/>
</dbReference>
<dbReference type="SUPFAM" id="SSF56796">
    <property type="entry name" value="Dehydroquinate synthase-like"/>
    <property type="match status" value="1"/>
</dbReference>
<dbReference type="Pfam" id="PF25137">
    <property type="entry name" value="ADH_Fe_C"/>
    <property type="match status" value="1"/>
</dbReference>
<dbReference type="InterPro" id="IPR018211">
    <property type="entry name" value="ADH_Fe_CS"/>
</dbReference>
<dbReference type="InterPro" id="IPR001670">
    <property type="entry name" value="ADH_Fe/GldA"/>
</dbReference>
<dbReference type="EMBL" id="QPJK01000001">
    <property type="protein sequence ID" value="RCW76114.1"/>
    <property type="molecule type" value="Genomic_DNA"/>
</dbReference>
<evidence type="ECO:0000256" key="3">
    <source>
        <dbReference type="ARBA" id="ARBA00023002"/>
    </source>
</evidence>
<feature type="domain" description="Alcohol dehydrogenase iron-type/glycerol dehydrogenase GldA" evidence="5">
    <location>
        <begin position="8"/>
        <end position="177"/>
    </location>
</feature>
<dbReference type="InterPro" id="IPR035873">
    <property type="entry name" value="PhpC"/>
</dbReference>
<evidence type="ECO:0000313" key="8">
    <source>
        <dbReference type="Proteomes" id="UP000252884"/>
    </source>
</evidence>
<dbReference type="Gene3D" id="1.20.1090.10">
    <property type="entry name" value="Dehydroquinate synthase-like - alpha domain"/>
    <property type="match status" value="1"/>
</dbReference>
<dbReference type="GO" id="GO:0017000">
    <property type="term" value="P:antibiotic biosynthetic process"/>
    <property type="evidence" value="ECO:0007669"/>
    <property type="project" value="InterPro"/>
</dbReference>
<dbReference type="Gene3D" id="3.40.50.1970">
    <property type="match status" value="1"/>
</dbReference>
<evidence type="ECO:0000256" key="4">
    <source>
        <dbReference type="ARBA" id="ARBA00023027"/>
    </source>
</evidence>
<comment type="caution">
    <text evidence="7">The sequence shown here is derived from an EMBL/GenBank/DDBJ whole genome shotgun (WGS) entry which is preliminary data.</text>
</comment>
<dbReference type="OrthoDB" id="9815791at2"/>
<dbReference type="GO" id="GO:0046872">
    <property type="term" value="F:metal ion binding"/>
    <property type="evidence" value="ECO:0007669"/>
    <property type="project" value="InterPro"/>
</dbReference>
<dbReference type="PANTHER" id="PTHR11496:SF102">
    <property type="entry name" value="ALCOHOL DEHYDROGENASE 4"/>
    <property type="match status" value="1"/>
</dbReference>
<keyword evidence="8" id="KW-1185">Reference proteome</keyword>
<accession>A0A368YD49</accession>
<dbReference type="Proteomes" id="UP000252884">
    <property type="component" value="Unassembled WGS sequence"/>
</dbReference>
<comment type="similarity">
    <text evidence="2">Belongs to the iron-containing alcohol dehydrogenase family.</text>
</comment>
<evidence type="ECO:0000259" key="6">
    <source>
        <dbReference type="Pfam" id="PF25137"/>
    </source>
</evidence>
<organism evidence="7 8">
    <name type="scientific">Pseudorhodoferax soli</name>
    <dbReference type="NCBI Taxonomy" id="545864"/>
    <lineage>
        <taxon>Bacteria</taxon>
        <taxon>Pseudomonadati</taxon>
        <taxon>Pseudomonadota</taxon>
        <taxon>Betaproteobacteria</taxon>
        <taxon>Burkholderiales</taxon>
        <taxon>Comamonadaceae</taxon>
    </lineage>
</organism>